<proteinExistence type="predicted"/>
<protein>
    <submittedName>
        <fullName evidence="1">Uncharacterized protein</fullName>
    </submittedName>
</protein>
<dbReference type="Proteomes" id="UP001341840">
    <property type="component" value="Unassembled WGS sequence"/>
</dbReference>
<name>A0ABU6X963_9FABA</name>
<comment type="caution">
    <text evidence="1">The sequence shown here is derived from an EMBL/GenBank/DDBJ whole genome shotgun (WGS) entry which is preliminary data.</text>
</comment>
<organism evidence="1 2">
    <name type="scientific">Stylosanthes scabra</name>
    <dbReference type="NCBI Taxonomy" id="79078"/>
    <lineage>
        <taxon>Eukaryota</taxon>
        <taxon>Viridiplantae</taxon>
        <taxon>Streptophyta</taxon>
        <taxon>Embryophyta</taxon>
        <taxon>Tracheophyta</taxon>
        <taxon>Spermatophyta</taxon>
        <taxon>Magnoliopsida</taxon>
        <taxon>eudicotyledons</taxon>
        <taxon>Gunneridae</taxon>
        <taxon>Pentapetalae</taxon>
        <taxon>rosids</taxon>
        <taxon>fabids</taxon>
        <taxon>Fabales</taxon>
        <taxon>Fabaceae</taxon>
        <taxon>Papilionoideae</taxon>
        <taxon>50 kb inversion clade</taxon>
        <taxon>dalbergioids sensu lato</taxon>
        <taxon>Dalbergieae</taxon>
        <taxon>Pterocarpus clade</taxon>
        <taxon>Stylosanthes</taxon>
    </lineage>
</organism>
<evidence type="ECO:0000313" key="2">
    <source>
        <dbReference type="Proteomes" id="UP001341840"/>
    </source>
</evidence>
<dbReference type="EMBL" id="JASCZI010211547">
    <property type="protein sequence ID" value="MED6194202.1"/>
    <property type="molecule type" value="Genomic_DNA"/>
</dbReference>
<gene>
    <name evidence="1" type="ORF">PIB30_026319</name>
</gene>
<sequence length="132" mass="14211">MLLSAATIRFPAVGAAACGRRSRCRRRKVSRVCVLLTTSLTIFRPPSPLHVANRGLSSRACVSKCGAYSCNELGANWIGCGAVVVWSVAVGLELTVRSLRLEHRKRVAGTGTRIEIEDWISKSSSHCCVGLV</sequence>
<keyword evidence="2" id="KW-1185">Reference proteome</keyword>
<evidence type="ECO:0000313" key="1">
    <source>
        <dbReference type="EMBL" id="MED6194202.1"/>
    </source>
</evidence>
<reference evidence="1 2" key="1">
    <citation type="journal article" date="2023" name="Plants (Basel)">
        <title>Bridging the Gap: Combining Genomics and Transcriptomics Approaches to Understand Stylosanthes scabra, an Orphan Legume from the Brazilian Caatinga.</title>
        <authorList>
            <person name="Ferreira-Neto J.R.C."/>
            <person name="da Silva M.D."/>
            <person name="Binneck E."/>
            <person name="de Melo N.F."/>
            <person name="da Silva R.H."/>
            <person name="de Melo A.L.T.M."/>
            <person name="Pandolfi V."/>
            <person name="Bustamante F.O."/>
            <person name="Brasileiro-Vidal A.C."/>
            <person name="Benko-Iseppon A.M."/>
        </authorList>
    </citation>
    <scope>NUCLEOTIDE SEQUENCE [LARGE SCALE GENOMIC DNA]</scope>
    <source>
        <tissue evidence="1">Leaves</tissue>
    </source>
</reference>
<accession>A0ABU6X963</accession>